<name>Q8JKJ2_9VIRU</name>
<comment type="similarity">
    <text evidence="1">Belongs to the 'phage' integrase family.</text>
</comment>
<dbReference type="InterPro" id="IPR013762">
    <property type="entry name" value="Integrase-like_cat_sf"/>
</dbReference>
<evidence type="ECO:0000256" key="1">
    <source>
        <dbReference type="ARBA" id="ARBA00008857"/>
    </source>
</evidence>
<keyword evidence="2" id="KW-0233">DNA recombination</keyword>
<dbReference type="EMBL" id="AF451898">
    <property type="protein sequence ID" value="AAN04414.1"/>
    <property type="molecule type" value="Genomic_DNA"/>
</dbReference>
<feature type="region of interest" description="Disordered" evidence="3">
    <location>
        <begin position="1"/>
        <end position="23"/>
    </location>
</feature>
<proteinExistence type="inferred from homology"/>
<feature type="compositionally biased region" description="Basic and acidic residues" evidence="3">
    <location>
        <begin position="1"/>
        <end position="11"/>
    </location>
</feature>
<sequence>MTSKKEFKVEVDSAPPSYKPTTVPTSYKTITEPTQYKNTTTPTHYKPTQYEQNQDRLQFVKFSDSHIRAIRYAFNFLQRANESLHPGTELDLAQLTAEQLAELLVSQKDKYRNTTIVQIARIVKSLDRDKYRKILSMIIPKVGWVRPKRTALYKKMDIVTHNAIERLVLDVTGEPWLYPELAPSIILCICTNLRMNELQQLTRKSLMDIVEGRKVNIKIKKRSRFIRVLYIRDILLKFLDFLTSHTNEDSDRIVTVSRSTLNKMLRSALLERGASPDELFGIQSIRVFNTTRMIANLPLGLVARFNRHRRMETTSHFYDSGNVVFEKEFREFV</sequence>
<dbReference type="GO" id="GO:0003677">
    <property type="term" value="F:DNA binding"/>
    <property type="evidence" value="ECO:0007669"/>
    <property type="project" value="InterPro"/>
</dbReference>
<dbReference type="InterPro" id="IPR011010">
    <property type="entry name" value="DNA_brk_join_enz"/>
</dbReference>
<evidence type="ECO:0000256" key="3">
    <source>
        <dbReference type="SAM" id="MobiDB-lite"/>
    </source>
</evidence>
<evidence type="ECO:0000256" key="2">
    <source>
        <dbReference type="ARBA" id="ARBA00023172"/>
    </source>
</evidence>
<dbReference type="GO" id="GO:0015074">
    <property type="term" value="P:DNA integration"/>
    <property type="evidence" value="ECO:0007669"/>
    <property type="project" value="InterPro"/>
</dbReference>
<dbReference type="Proteomes" id="UP000232784">
    <property type="component" value="Segment"/>
</dbReference>
<dbReference type="Gene3D" id="1.10.443.10">
    <property type="entry name" value="Intergrase catalytic core"/>
    <property type="match status" value="1"/>
</dbReference>
<accession>Q8JKJ2</accession>
<dbReference type="GO" id="GO:0006310">
    <property type="term" value="P:DNA recombination"/>
    <property type="evidence" value="ECO:0007669"/>
    <property type="project" value="UniProtKB-KW"/>
</dbReference>
<gene>
    <name evidence="4" type="primary">orf121</name>
</gene>
<protein>
    <submittedName>
        <fullName evidence="4">VLF-1</fullName>
    </submittedName>
</protein>
<evidence type="ECO:0000313" key="5">
    <source>
        <dbReference type="Proteomes" id="UP000232784"/>
    </source>
</evidence>
<reference evidence="4 5" key="1">
    <citation type="journal article" date="2002" name="J. Virol.">
        <title>Analysis of the complete genome sequence of the Hz-1 virus suggests that it is related to members of the Baculoviridae.</title>
        <authorList>
            <person name="Cheng C.H."/>
            <person name="Liu S.M."/>
            <person name="Chow T.Y."/>
            <person name="Hsiao Y.Y."/>
            <person name="Wang D.P."/>
            <person name="Huang J.J."/>
            <person name="Chen H.H."/>
        </authorList>
    </citation>
    <scope>NUCLEOTIDE SEQUENCE [LARGE SCALE GENOMIC DNA]</scope>
</reference>
<dbReference type="KEGG" id="vg:955041"/>
<dbReference type="SUPFAM" id="SSF56349">
    <property type="entry name" value="DNA breaking-rejoining enzymes"/>
    <property type="match status" value="1"/>
</dbReference>
<organism evidence="4 5">
    <name type="scientific">Heliothis zea nudivirus 1</name>
    <dbReference type="NCBI Taxonomy" id="3116536"/>
    <lineage>
        <taxon>Viruses</taxon>
        <taxon>Viruses incertae sedis</taxon>
        <taxon>Naldaviricetes</taxon>
        <taxon>Lefavirales</taxon>
        <taxon>Nudiviridae</taxon>
        <taxon>Betanudivirus</taxon>
        <taxon>Betanudivirus hezeae</taxon>
    </lineage>
</organism>
<keyword evidence="5" id="KW-1185">Reference proteome</keyword>
<evidence type="ECO:0000313" key="4">
    <source>
        <dbReference type="EMBL" id="AAN04414.1"/>
    </source>
</evidence>